<reference evidence="2" key="2">
    <citation type="submission" date="2011-05" db="EMBL/GenBank/DDBJ databases">
        <authorList>
            <person name="Assaf B."/>
            <person name="Deere J.D."/>
            <person name="Kaur A."/>
            <person name="Barry P.A."/>
        </authorList>
    </citation>
    <scope>NUCLEOTIDE SEQUENCE</scope>
    <source>
        <strain evidence="2">NEPRC-Colon-8</strain>
    </source>
</reference>
<organism evidence="2">
    <name type="scientific">Rhesus cytomegalovirus (strain 68-1)</name>
    <name type="common">RhCMV</name>
    <dbReference type="NCBI Taxonomy" id="47929"/>
    <lineage>
        <taxon>Viruses</taxon>
        <taxon>Duplodnaviria</taxon>
        <taxon>Heunggongvirae</taxon>
        <taxon>Peploviricota</taxon>
        <taxon>Herviviricetes</taxon>
        <taxon>Herpesvirales</taxon>
        <taxon>Orthoherpesviridae</taxon>
        <taxon>Betaherpesvirinae</taxon>
        <taxon>Cytomegalovirus</taxon>
        <taxon>Cytomegalovirus macacinebeta3</taxon>
    </lineage>
</organism>
<accession>F8V7G8</accession>
<evidence type="ECO:0000256" key="1">
    <source>
        <dbReference type="SAM" id="Phobius"/>
    </source>
</evidence>
<feature type="transmembrane region" description="Helical" evidence="1">
    <location>
        <begin position="29"/>
        <end position="49"/>
    </location>
</feature>
<evidence type="ECO:0000313" key="2">
    <source>
        <dbReference type="EMBL" id="AEI59313.1"/>
    </source>
</evidence>
<keyword evidence="1" id="KW-1133">Transmembrane helix</keyword>
<reference evidence="2" key="1">
    <citation type="journal article" date="2011" name="J. Virol.">
        <title>Open reading frames carried on UL/b' are implicated in shedding and horizontal transmission of rhesus cytomegalovirus in rhesus monkeys.</title>
        <authorList>
            <person name="Oxford K.L."/>
            <person name="Strelow L."/>
            <person name="Yue Y."/>
            <person name="Chang W.L."/>
            <person name="Schmidt K.A."/>
            <person name="Diamond D.J."/>
            <person name="Barry P.A."/>
        </authorList>
    </citation>
    <scope>NUCLEOTIDE SEQUENCE</scope>
    <source>
        <strain evidence="2">NEPRC-Colon-8</strain>
    </source>
</reference>
<organismHost>
    <name type="scientific">Macaca mulatta</name>
    <name type="common">Rhesus macaque</name>
    <dbReference type="NCBI Taxonomy" id="9544"/>
</organismHost>
<name>F8V7G8_RHCM6</name>
<sequence>MSDHPESLSSTSSINITAAAARTSVYLTFIYLIAMRSLVLLCVVNMFLCGTVQGTAREKECPCKGKTKLKFIPLKSDCLWLHQYGSPCGNEAIAHFPQTVMNKNGKPRLPLCLDFQIVNSTIPNGNGIYCVKKTVNGTREYVRNCNQCNKFDLHLRMDKIWHANSLWWLDWK</sequence>
<dbReference type="EMBL" id="JN039371">
    <property type="protein sequence ID" value="AEI59313.1"/>
    <property type="molecule type" value="Genomic_DNA"/>
</dbReference>
<keyword evidence="1" id="KW-0812">Transmembrane</keyword>
<keyword evidence="1" id="KW-0472">Membrane</keyword>
<protein>
    <submittedName>
        <fullName evidence="2">Rh161.2</fullName>
    </submittedName>
</protein>
<gene>
    <name evidence="2" type="primary">rh161.2</name>
</gene>
<proteinExistence type="predicted"/>